<dbReference type="Proteomes" id="UP000005203">
    <property type="component" value="Linkage group LG4"/>
</dbReference>
<keyword evidence="1" id="KW-0175">Coiled coil</keyword>
<dbReference type="InterPro" id="IPR051002">
    <property type="entry name" value="UBA_autophagy_assoc_protein"/>
</dbReference>
<protein>
    <submittedName>
        <fullName evidence="5">Tax1-binding protein 1 homolog isoform X1</fullName>
    </submittedName>
</protein>
<dbReference type="KEGG" id="ame:100578919"/>
<dbReference type="RefSeq" id="XP_026295997.1">
    <property type="nucleotide sequence ID" value="XM_026440212.1"/>
</dbReference>
<dbReference type="Pfam" id="PF17751">
    <property type="entry name" value="SKICH"/>
    <property type="match status" value="1"/>
</dbReference>
<evidence type="ECO:0000256" key="1">
    <source>
        <dbReference type="ARBA" id="ARBA00023054"/>
    </source>
</evidence>
<dbReference type="GeneID" id="100578919"/>
<evidence type="ECO:0000313" key="5">
    <source>
        <dbReference type="RefSeq" id="XP_026295997.1"/>
    </source>
</evidence>
<reference evidence="5" key="2">
    <citation type="submission" date="2025-04" db="UniProtKB">
        <authorList>
            <consortium name="RefSeq"/>
        </authorList>
    </citation>
    <scope>IDENTIFICATION</scope>
    <source>
        <strain evidence="5">DH4</strain>
        <tissue evidence="5">Whole body</tissue>
    </source>
</reference>
<proteinExistence type="predicted"/>
<dbReference type="PANTHER" id="PTHR31915">
    <property type="entry name" value="SKICH DOMAIN-CONTAINING PROTEIN"/>
    <property type="match status" value="1"/>
</dbReference>
<dbReference type="AlphaFoldDB" id="A0A7M7L0V0"/>
<sequence>MKMYCCARGTFHCQYTNGVHFEKLRTKYSIDENILVHYTIQERVHTSTRDWIGIFPRGWTNLQQYLTFEYVTVSPKNLSNLSNRNITFLHTFHREALPNVDYQFVYVSKEIEILGTSSYFRFIVTPNVRPLDLSSNTPDYDIVNDNHIPTILSPTIGNTGKIIGCSRSTDNIVQSYRTRRSFGDQRQKMERTCRFCSKSASFTTNRVQFLVLHNEQLVSRVNRLTRDLELTEATVKSERMAQTVLTKKLQAYEMFIADMFKCLNIMGTVKIMDKSGKEMIVQKIKPKDLPLMRDEAGDKPLPILEVSMLNQSSEMKEYNNEATIKVERVENIPQLPHMFKIEDNKEVMIKNWKKDIEFSVKKEFTAVKEEKKFDISLSVEEQQPQFDTNISIEATGIKEEDHENRRGSYITKEATGTTNEPEDNTCKATCKIEQFNCTEDKLDDTKNTIYDEKNIGQNMDSLISVDSLKCCCDCHLNTSKTLSINKKIDSDNVKEWALQCECDLEISDEMYQMIDNYAERRHSSSIDVTKNGLSAILIKGRNAKFGVIKY</sequence>
<evidence type="ECO:0000313" key="3">
    <source>
        <dbReference type="EnsemblMetazoa" id="XP_026295997"/>
    </source>
</evidence>
<name>A0A7M7L0V0_APIME</name>
<gene>
    <name evidence="5" type="primary">LOC100578919</name>
</gene>
<feature type="domain" description="SKICH" evidence="2">
    <location>
        <begin position="19"/>
        <end position="122"/>
    </location>
</feature>
<dbReference type="Gene3D" id="2.60.40.2840">
    <property type="match status" value="1"/>
</dbReference>
<accession>A0A7M7L0V0</accession>
<organism evidence="3">
    <name type="scientific">Apis mellifera</name>
    <name type="common">Honeybee</name>
    <dbReference type="NCBI Taxonomy" id="7460"/>
    <lineage>
        <taxon>Eukaryota</taxon>
        <taxon>Metazoa</taxon>
        <taxon>Ecdysozoa</taxon>
        <taxon>Arthropoda</taxon>
        <taxon>Hexapoda</taxon>
        <taxon>Insecta</taxon>
        <taxon>Pterygota</taxon>
        <taxon>Neoptera</taxon>
        <taxon>Endopterygota</taxon>
        <taxon>Hymenoptera</taxon>
        <taxon>Apocrita</taxon>
        <taxon>Aculeata</taxon>
        <taxon>Apoidea</taxon>
        <taxon>Anthophila</taxon>
        <taxon>Apidae</taxon>
        <taxon>Apis</taxon>
    </lineage>
</organism>
<dbReference type="InterPro" id="IPR041611">
    <property type="entry name" value="SKICH"/>
</dbReference>
<dbReference type="OrthoDB" id="10015001at2759"/>
<dbReference type="EnsemblMetazoa" id="XM_026440212">
    <property type="protein sequence ID" value="XP_026295997"/>
    <property type="gene ID" value="LOC100578919"/>
</dbReference>
<evidence type="ECO:0000259" key="2">
    <source>
        <dbReference type="Pfam" id="PF17751"/>
    </source>
</evidence>
<accession>A0A8B8GWD7</accession>
<dbReference type="PANTHER" id="PTHR31915:SF6">
    <property type="entry name" value="SKICH DOMAIN-CONTAINING PROTEIN"/>
    <property type="match status" value="1"/>
</dbReference>
<evidence type="ECO:0000313" key="4">
    <source>
        <dbReference type="Proteomes" id="UP000005203"/>
    </source>
</evidence>
<reference evidence="3" key="1">
    <citation type="submission" date="2021-01" db="UniProtKB">
        <authorList>
            <consortium name="EnsemblMetazoa"/>
        </authorList>
    </citation>
    <scope>IDENTIFICATION</scope>
    <source>
        <strain evidence="3">DH4</strain>
    </source>
</reference>
<keyword evidence="4" id="KW-1185">Reference proteome</keyword>